<dbReference type="GO" id="GO:0016301">
    <property type="term" value="F:kinase activity"/>
    <property type="evidence" value="ECO:0007669"/>
    <property type="project" value="UniProtKB-KW"/>
</dbReference>
<sequence>MVKAFLSLGSNMGDRLEYLSKAIDKIAEIQGCNILNKSRVYETEPWGYENQEAFLNLCISIETSLSPYELLESLQTIELELDRVRKIHWGPRTIDIDILLFDDIICEDDKLTIPHPRMRERAFVLIPLYDIEKNLIIDGIKLEDLINKIDTRGIKEYKKNDF</sequence>
<feature type="domain" description="7,8-dihydro-6-hydroxymethylpterin-pyrophosphokinase" evidence="9">
    <location>
        <begin position="88"/>
        <end position="99"/>
    </location>
</feature>
<dbReference type="GO" id="GO:0046656">
    <property type="term" value="P:folic acid biosynthetic process"/>
    <property type="evidence" value="ECO:0007669"/>
    <property type="project" value="UniProtKB-KW"/>
</dbReference>
<dbReference type="CDD" id="cd00483">
    <property type="entry name" value="HPPK"/>
    <property type="match status" value="1"/>
</dbReference>
<evidence type="ECO:0000256" key="2">
    <source>
        <dbReference type="ARBA" id="ARBA00005051"/>
    </source>
</evidence>
<evidence type="ECO:0000313" key="10">
    <source>
        <dbReference type="EMBL" id="SKB27137.1"/>
    </source>
</evidence>
<dbReference type="Pfam" id="PF01288">
    <property type="entry name" value="HPPK"/>
    <property type="match status" value="1"/>
</dbReference>
<dbReference type="GO" id="GO:0003848">
    <property type="term" value="F:2-amino-4-hydroxy-6-hydroxymethyldihydropteridine diphosphokinase activity"/>
    <property type="evidence" value="ECO:0007669"/>
    <property type="project" value="UniProtKB-EC"/>
</dbReference>
<protein>
    <recommendedName>
        <fullName evidence="3">2-amino-4-hydroxy-6-hydroxymethyldihydropteridine diphosphokinase</fullName>
        <ecNumber evidence="3">2.7.6.3</ecNumber>
    </recommendedName>
</protein>
<dbReference type="OrthoDB" id="9808041at2"/>
<name>A0A1T4ZX43_9FIRM</name>
<organism evidence="10 11">
    <name type="scientific">Acetoanaerobium noterae</name>
    <dbReference type="NCBI Taxonomy" id="745369"/>
    <lineage>
        <taxon>Bacteria</taxon>
        <taxon>Bacillati</taxon>
        <taxon>Bacillota</taxon>
        <taxon>Clostridia</taxon>
        <taxon>Peptostreptococcales</taxon>
        <taxon>Filifactoraceae</taxon>
        <taxon>Acetoanaerobium</taxon>
    </lineage>
</organism>
<accession>A0A1T4ZX43</accession>
<evidence type="ECO:0000256" key="8">
    <source>
        <dbReference type="ARBA" id="ARBA00022909"/>
    </source>
</evidence>
<reference evidence="11" key="1">
    <citation type="submission" date="2017-02" db="EMBL/GenBank/DDBJ databases">
        <authorList>
            <person name="Varghese N."/>
            <person name="Submissions S."/>
        </authorList>
    </citation>
    <scope>NUCLEOTIDE SEQUENCE [LARGE SCALE GENOMIC DNA]</scope>
    <source>
        <strain evidence="11">ATCC 35199</strain>
    </source>
</reference>
<dbReference type="EC" id="2.7.6.3" evidence="3"/>
<dbReference type="PANTHER" id="PTHR43071">
    <property type="entry name" value="2-AMINO-4-HYDROXY-6-HYDROXYMETHYLDIHYDROPTERIDINE PYROPHOSPHOKINASE"/>
    <property type="match status" value="1"/>
</dbReference>
<dbReference type="NCBIfam" id="TIGR01498">
    <property type="entry name" value="folK"/>
    <property type="match status" value="1"/>
</dbReference>
<dbReference type="InterPro" id="IPR000550">
    <property type="entry name" value="Hppk"/>
</dbReference>
<dbReference type="GO" id="GO:0046654">
    <property type="term" value="P:tetrahydrofolate biosynthetic process"/>
    <property type="evidence" value="ECO:0007669"/>
    <property type="project" value="UniProtKB-UniPathway"/>
</dbReference>
<evidence type="ECO:0000256" key="5">
    <source>
        <dbReference type="ARBA" id="ARBA00022741"/>
    </source>
</evidence>
<evidence type="ECO:0000313" key="11">
    <source>
        <dbReference type="Proteomes" id="UP000243406"/>
    </source>
</evidence>
<dbReference type="RefSeq" id="WP_079588465.1">
    <property type="nucleotide sequence ID" value="NZ_FUYN01000001.1"/>
</dbReference>
<evidence type="ECO:0000256" key="4">
    <source>
        <dbReference type="ARBA" id="ARBA00022679"/>
    </source>
</evidence>
<comment type="catalytic activity">
    <reaction evidence="1">
        <text>6-hydroxymethyl-7,8-dihydropterin + ATP = (7,8-dihydropterin-6-yl)methyl diphosphate + AMP + H(+)</text>
        <dbReference type="Rhea" id="RHEA:11412"/>
        <dbReference type="ChEBI" id="CHEBI:15378"/>
        <dbReference type="ChEBI" id="CHEBI:30616"/>
        <dbReference type="ChEBI" id="CHEBI:44841"/>
        <dbReference type="ChEBI" id="CHEBI:72950"/>
        <dbReference type="ChEBI" id="CHEBI:456215"/>
        <dbReference type="EC" id="2.7.6.3"/>
    </reaction>
</comment>
<dbReference type="GO" id="GO:0005524">
    <property type="term" value="F:ATP binding"/>
    <property type="evidence" value="ECO:0007669"/>
    <property type="project" value="UniProtKB-KW"/>
</dbReference>
<keyword evidence="8" id="KW-0289">Folate biosynthesis</keyword>
<dbReference type="PANTHER" id="PTHR43071:SF1">
    <property type="entry name" value="2-AMINO-4-HYDROXY-6-HYDROXYMETHYLDIHYDROPTERIDINE PYROPHOSPHOKINASE"/>
    <property type="match status" value="1"/>
</dbReference>
<dbReference type="AlphaFoldDB" id="A0A1T4ZX43"/>
<dbReference type="InterPro" id="IPR035907">
    <property type="entry name" value="Hppk_sf"/>
</dbReference>
<keyword evidence="5" id="KW-0547">Nucleotide-binding</keyword>
<gene>
    <name evidence="10" type="ORF">SAMN02745120_0482</name>
</gene>
<evidence type="ECO:0000256" key="3">
    <source>
        <dbReference type="ARBA" id="ARBA00013253"/>
    </source>
</evidence>
<dbReference type="PROSITE" id="PS00794">
    <property type="entry name" value="HPPK"/>
    <property type="match status" value="1"/>
</dbReference>
<evidence type="ECO:0000256" key="1">
    <source>
        <dbReference type="ARBA" id="ARBA00000198"/>
    </source>
</evidence>
<dbReference type="Gene3D" id="3.30.70.560">
    <property type="entry name" value="7,8-Dihydro-6-hydroxymethylpterin-pyrophosphokinase HPPK"/>
    <property type="match status" value="1"/>
</dbReference>
<comment type="pathway">
    <text evidence="2">Cofactor biosynthesis; tetrahydrofolate biosynthesis; 2-amino-4-hydroxy-6-hydroxymethyl-7,8-dihydropteridine diphosphate from 7,8-dihydroneopterin triphosphate: step 4/4.</text>
</comment>
<evidence type="ECO:0000256" key="6">
    <source>
        <dbReference type="ARBA" id="ARBA00022777"/>
    </source>
</evidence>
<keyword evidence="4" id="KW-0808">Transferase</keyword>
<evidence type="ECO:0000259" key="9">
    <source>
        <dbReference type="PROSITE" id="PS00794"/>
    </source>
</evidence>
<proteinExistence type="predicted"/>
<dbReference type="SUPFAM" id="SSF55083">
    <property type="entry name" value="6-hydroxymethyl-7,8-dihydropterin pyrophosphokinase, HPPK"/>
    <property type="match status" value="1"/>
</dbReference>
<keyword evidence="7" id="KW-0067">ATP-binding</keyword>
<dbReference type="UniPathway" id="UPA00077">
    <property type="reaction ID" value="UER00155"/>
</dbReference>
<keyword evidence="6 10" id="KW-0418">Kinase</keyword>
<dbReference type="EMBL" id="FUYN01000001">
    <property type="protein sequence ID" value="SKB27137.1"/>
    <property type="molecule type" value="Genomic_DNA"/>
</dbReference>
<dbReference type="Proteomes" id="UP000243406">
    <property type="component" value="Unassembled WGS sequence"/>
</dbReference>
<keyword evidence="11" id="KW-1185">Reference proteome</keyword>
<evidence type="ECO:0000256" key="7">
    <source>
        <dbReference type="ARBA" id="ARBA00022840"/>
    </source>
</evidence>